<comment type="pathway">
    <text evidence="1 7">Cofactor biosynthesis; (R)-pantothenate biosynthesis; (R)-pantoate from 3-methyl-2-oxobutanoate: step 1/2.</text>
</comment>
<dbReference type="NCBIfam" id="NF001452">
    <property type="entry name" value="PRK00311.1"/>
    <property type="match status" value="1"/>
</dbReference>
<evidence type="ECO:0000313" key="9">
    <source>
        <dbReference type="Proteomes" id="UP000837801"/>
    </source>
</evidence>
<comment type="function">
    <text evidence="7">Catalyzes the reversible reaction in which hydroxymethyl group from 5,10-methylenetetrahydrofolate is transferred onto alpha-ketoisovalerate to form ketopantoate.</text>
</comment>
<dbReference type="EC" id="2.1.2.11" evidence="4 7"/>
<evidence type="ECO:0000256" key="4">
    <source>
        <dbReference type="ARBA" id="ARBA00012618"/>
    </source>
</evidence>
<comment type="caution">
    <text evidence="8">The sequence shown here is derived from an EMBL/GenBank/DDBJ whole genome shotgun (WGS) entry which is preliminary data.</text>
</comment>
<evidence type="ECO:0000256" key="1">
    <source>
        <dbReference type="ARBA" id="ARBA00005033"/>
    </source>
</evidence>
<dbReference type="PANTHER" id="PTHR20881">
    <property type="entry name" value="3-METHYL-2-OXOBUTANOATE HYDROXYMETHYLTRANSFERASE"/>
    <property type="match status" value="1"/>
</dbReference>
<dbReference type="PANTHER" id="PTHR20881:SF0">
    <property type="entry name" value="3-METHYL-2-OXOBUTANOATE HYDROXYMETHYLTRANSFERASE"/>
    <property type="match status" value="1"/>
</dbReference>
<comment type="similarity">
    <text evidence="2 7">Belongs to the PanB family.</text>
</comment>
<dbReference type="InterPro" id="IPR015813">
    <property type="entry name" value="Pyrv/PenolPyrv_kinase-like_dom"/>
</dbReference>
<evidence type="ECO:0000313" key="8">
    <source>
        <dbReference type="EMBL" id="CAH2352055.1"/>
    </source>
</evidence>
<name>A0A9P0VXM4_9ASCO</name>
<dbReference type="AlphaFoldDB" id="A0A9P0VXM4"/>
<keyword evidence="7" id="KW-0566">Pantothenate biosynthesis</keyword>
<evidence type="ECO:0000256" key="7">
    <source>
        <dbReference type="RuleBase" id="RU362100"/>
    </source>
</evidence>
<dbReference type="NCBIfam" id="TIGR00222">
    <property type="entry name" value="panB"/>
    <property type="match status" value="1"/>
</dbReference>
<reference evidence="8" key="1">
    <citation type="submission" date="2022-03" db="EMBL/GenBank/DDBJ databases">
        <authorList>
            <person name="Legras J.-L."/>
            <person name="Devillers H."/>
            <person name="Grondin C."/>
        </authorList>
    </citation>
    <scope>NUCLEOTIDE SEQUENCE</scope>
    <source>
        <strain evidence="8">CLIB 1423</strain>
    </source>
</reference>
<dbReference type="InterPro" id="IPR040442">
    <property type="entry name" value="Pyrv_kinase-like_dom_sf"/>
</dbReference>
<organism evidence="8 9">
    <name type="scientific">[Candida] railenensis</name>
    <dbReference type="NCBI Taxonomy" id="45579"/>
    <lineage>
        <taxon>Eukaryota</taxon>
        <taxon>Fungi</taxon>
        <taxon>Dikarya</taxon>
        <taxon>Ascomycota</taxon>
        <taxon>Saccharomycotina</taxon>
        <taxon>Pichiomycetes</taxon>
        <taxon>Debaryomycetaceae</taxon>
        <taxon>Kurtzmaniella</taxon>
    </lineage>
</organism>
<dbReference type="FunFam" id="3.20.20.60:FF:000003">
    <property type="entry name" value="3-methyl-2-oxobutanoate hydroxymethyltransferase"/>
    <property type="match status" value="1"/>
</dbReference>
<keyword evidence="5 7" id="KW-0808">Transferase</keyword>
<accession>A0A9P0VXM4</accession>
<dbReference type="GO" id="GO:0003864">
    <property type="term" value="F:3-methyl-2-oxobutanoate hydroxymethyltransferase activity"/>
    <property type="evidence" value="ECO:0007669"/>
    <property type="project" value="UniProtKB-EC"/>
</dbReference>
<dbReference type="Gene3D" id="3.20.20.60">
    <property type="entry name" value="Phosphoenolpyruvate-binding domains"/>
    <property type="match status" value="1"/>
</dbReference>
<keyword evidence="9" id="KW-1185">Reference proteome</keyword>
<dbReference type="GO" id="GO:0000287">
    <property type="term" value="F:magnesium ion binding"/>
    <property type="evidence" value="ECO:0007669"/>
    <property type="project" value="TreeGrafter"/>
</dbReference>
<dbReference type="CDD" id="cd06557">
    <property type="entry name" value="KPHMT-like"/>
    <property type="match status" value="1"/>
</dbReference>
<protein>
    <recommendedName>
        <fullName evidence="4 7">3-methyl-2-oxobutanoate hydroxymethyltransferase</fullName>
        <ecNumber evidence="4 7">2.1.2.11</ecNumber>
    </recommendedName>
</protein>
<proteinExistence type="inferred from homology"/>
<dbReference type="OrthoDB" id="425211at2759"/>
<evidence type="ECO:0000256" key="3">
    <source>
        <dbReference type="ARBA" id="ARBA00011881"/>
    </source>
</evidence>
<gene>
    <name evidence="8" type="ORF">CLIB1423_05S04610</name>
</gene>
<comment type="catalytic activity">
    <reaction evidence="6 7">
        <text>(6R)-5,10-methylene-5,6,7,8-tetrahydrofolate + 3-methyl-2-oxobutanoate + H2O = 2-dehydropantoate + (6S)-5,6,7,8-tetrahydrofolate</text>
        <dbReference type="Rhea" id="RHEA:11824"/>
        <dbReference type="ChEBI" id="CHEBI:11561"/>
        <dbReference type="ChEBI" id="CHEBI:11851"/>
        <dbReference type="ChEBI" id="CHEBI:15377"/>
        <dbReference type="ChEBI" id="CHEBI:15636"/>
        <dbReference type="ChEBI" id="CHEBI:57453"/>
        <dbReference type="EC" id="2.1.2.11"/>
    </reaction>
</comment>
<dbReference type="SUPFAM" id="SSF51621">
    <property type="entry name" value="Phosphoenolpyruvate/pyruvate domain"/>
    <property type="match status" value="1"/>
</dbReference>
<comment type="subunit">
    <text evidence="3">Homotetramer.</text>
</comment>
<dbReference type="GO" id="GO:0015940">
    <property type="term" value="P:pantothenate biosynthetic process"/>
    <property type="evidence" value="ECO:0007669"/>
    <property type="project" value="UniProtKB-KW"/>
</dbReference>
<dbReference type="GO" id="GO:0005739">
    <property type="term" value="C:mitochondrion"/>
    <property type="evidence" value="ECO:0007669"/>
    <property type="project" value="TreeGrafter"/>
</dbReference>
<sequence length="329" mass="36107">MLVSRSLAALNRIPNTFIRCISSTPHFRSSYGNSGVNAGSAQSLPRRTLTDIQQLYRSGTPISVVTAHDYITAKYSEAAGIDIVLVGDSLAMVALGYEDTNEVPFDEFLYHVKSVSRGNKSSFLVADVPFGSFETSPKQALETAITLVKVGKAQAVKMECGKEQLEYLRQIVDMGIPVMGHVGVTPQRHNALGGFKLQGNSTDRAVSIFEECLQLQANGAFAIVLECIPNKLAQYITEKLTIPTIGIGAGPFCSGQVLVAADMLGMNNPNIHKAKFVKQYDLQFERSVNAYKQYIEDLKSAEYPSAELHGYKMKRDVLEQFKQKADQIN</sequence>
<dbReference type="HAMAP" id="MF_00156">
    <property type="entry name" value="PanB"/>
    <property type="match status" value="1"/>
</dbReference>
<dbReference type="Proteomes" id="UP000837801">
    <property type="component" value="Unassembled WGS sequence"/>
</dbReference>
<dbReference type="Pfam" id="PF02548">
    <property type="entry name" value="Pantoate_transf"/>
    <property type="match status" value="1"/>
</dbReference>
<evidence type="ECO:0000256" key="2">
    <source>
        <dbReference type="ARBA" id="ARBA00008676"/>
    </source>
</evidence>
<dbReference type="EMBL" id="CAKXYY010000005">
    <property type="protein sequence ID" value="CAH2352055.1"/>
    <property type="molecule type" value="Genomic_DNA"/>
</dbReference>
<evidence type="ECO:0000256" key="5">
    <source>
        <dbReference type="ARBA" id="ARBA00022679"/>
    </source>
</evidence>
<evidence type="ECO:0000256" key="6">
    <source>
        <dbReference type="ARBA" id="ARBA00049172"/>
    </source>
</evidence>
<dbReference type="InterPro" id="IPR003700">
    <property type="entry name" value="Pantoate_hydroxy_MeTrfase"/>
</dbReference>